<dbReference type="Proteomes" id="UP000552709">
    <property type="component" value="Unassembled WGS sequence"/>
</dbReference>
<dbReference type="InterPro" id="IPR048020">
    <property type="entry name" value="Transpos_IS3"/>
</dbReference>
<evidence type="ECO:0000313" key="3">
    <source>
        <dbReference type="Proteomes" id="UP000552709"/>
    </source>
</evidence>
<accession>A0A7W8K0A5</accession>
<proteinExistence type="predicted"/>
<dbReference type="NCBIfam" id="NF033516">
    <property type="entry name" value="transpos_IS3"/>
    <property type="match status" value="1"/>
</dbReference>
<dbReference type="InterPro" id="IPR012337">
    <property type="entry name" value="RNaseH-like_sf"/>
</dbReference>
<dbReference type="PROSITE" id="PS50994">
    <property type="entry name" value="INTEGRASE"/>
    <property type="match status" value="1"/>
</dbReference>
<feature type="domain" description="Integrase catalytic" evidence="1">
    <location>
        <begin position="105"/>
        <end position="268"/>
    </location>
</feature>
<sequence>MCRVLQVTPSGFRNWRRRPSSTRKNHDERLKLLIENIYDQHKGRYGALRIQIELAEQGHHHSVRRIARLMRELGLYGKTRRKFVKTTDSKHALPVAPNLLDRNFTPETPNTVWASDITYIPTKEGWLYLAVTMDLFARTIVGWSMDHTMTAELPLGALNMAVSRRNPPAGLIHHSDRGSQYASHLFQTALKDNEMLCSMSRKGDCWDNAVVESFFETLKRELVDGCVYRSHEEARKAIFEYVEVYYNRKRRHSSLGYLTPLEAECQATAA</sequence>
<dbReference type="EMBL" id="JACHFL010000058">
    <property type="protein sequence ID" value="MBB5366500.1"/>
    <property type="molecule type" value="Genomic_DNA"/>
</dbReference>
<dbReference type="Gene3D" id="3.30.420.10">
    <property type="entry name" value="Ribonuclease H-like superfamily/Ribonuclease H"/>
    <property type="match status" value="1"/>
</dbReference>
<gene>
    <name evidence="2" type="ORF">HNQ08_005633</name>
</gene>
<reference evidence="2 3" key="1">
    <citation type="submission" date="2020-08" db="EMBL/GenBank/DDBJ databases">
        <title>Genomic Encyclopedia of Type Strains, Phase IV (KMG-IV): sequencing the most valuable type-strain genomes for metagenomic binning, comparative biology and taxonomic classification.</title>
        <authorList>
            <person name="Goeker M."/>
        </authorList>
    </citation>
    <scope>NUCLEOTIDE SEQUENCE [LARGE SCALE GENOMIC DNA]</scope>
    <source>
        <strain evidence="2 3">DSM 27939</strain>
    </source>
</reference>
<dbReference type="PANTHER" id="PTHR46889">
    <property type="entry name" value="TRANSPOSASE INSF FOR INSERTION SEQUENCE IS3B-RELATED"/>
    <property type="match status" value="1"/>
</dbReference>
<dbReference type="SUPFAM" id="SSF53098">
    <property type="entry name" value="Ribonuclease H-like"/>
    <property type="match status" value="1"/>
</dbReference>
<evidence type="ECO:0000259" key="1">
    <source>
        <dbReference type="PROSITE" id="PS50994"/>
    </source>
</evidence>
<dbReference type="Pfam" id="PF13333">
    <property type="entry name" value="rve_2"/>
    <property type="match status" value="1"/>
</dbReference>
<dbReference type="InterPro" id="IPR050900">
    <property type="entry name" value="Transposase_IS3/IS150/IS904"/>
</dbReference>
<dbReference type="GO" id="GO:0003676">
    <property type="term" value="F:nucleic acid binding"/>
    <property type="evidence" value="ECO:0007669"/>
    <property type="project" value="InterPro"/>
</dbReference>
<dbReference type="PANTHER" id="PTHR46889:SF4">
    <property type="entry name" value="TRANSPOSASE INSO FOR INSERTION SEQUENCE ELEMENT IS911B-RELATED"/>
    <property type="match status" value="1"/>
</dbReference>
<dbReference type="Pfam" id="PF00665">
    <property type="entry name" value="rve"/>
    <property type="match status" value="1"/>
</dbReference>
<dbReference type="AlphaFoldDB" id="A0A7W8K0A5"/>
<organism evidence="2 3">
    <name type="scientific">Deinococcus humi</name>
    <dbReference type="NCBI Taxonomy" id="662880"/>
    <lineage>
        <taxon>Bacteria</taxon>
        <taxon>Thermotogati</taxon>
        <taxon>Deinococcota</taxon>
        <taxon>Deinococci</taxon>
        <taxon>Deinococcales</taxon>
        <taxon>Deinococcaceae</taxon>
        <taxon>Deinococcus</taxon>
    </lineage>
</organism>
<dbReference type="GO" id="GO:0015074">
    <property type="term" value="P:DNA integration"/>
    <property type="evidence" value="ECO:0007669"/>
    <property type="project" value="InterPro"/>
</dbReference>
<name>A0A7W8K0A5_9DEIO</name>
<evidence type="ECO:0000313" key="2">
    <source>
        <dbReference type="EMBL" id="MBB5366500.1"/>
    </source>
</evidence>
<dbReference type="InterPro" id="IPR025948">
    <property type="entry name" value="HTH-like_dom"/>
</dbReference>
<protein>
    <submittedName>
        <fullName evidence="2">Transposase InsO family protein</fullName>
    </submittedName>
</protein>
<comment type="caution">
    <text evidence="2">The sequence shown here is derived from an EMBL/GenBank/DDBJ whole genome shotgun (WGS) entry which is preliminary data.</text>
</comment>
<dbReference type="Pfam" id="PF13276">
    <property type="entry name" value="HTH_21"/>
    <property type="match status" value="1"/>
</dbReference>
<dbReference type="InterPro" id="IPR001584">
    <property type="entry name" value="Integrase_cat-core"/>
</dbReference>
<dbReference type="InterPro" id="IPR036397">
    <property type="entry name" value="RNaseH_sf"/>
</dbReference>
<keyword evidence="3" id="KW-1185">Reference proteome</keyword>